<dbReference type="EMBL" id="JASPKY010000223">
    <property type="protein sequence ID" value="KAK9719023.1"/>
    <property type="molecule type" value="Genomic_DNA"/>
</dbReference>
<keyword evidence="3" id="KW-1185">Reference proteome</keyword>
<reference evidence="2 3" key="1">
    <citation type="journal article" date="2024" name="BMC Genomics">
        <title>De novo assembly and annotation of Popillia japonica's genome with initial clues to its potential as an invasive pest.</title>
        <authorList>
            <person name="Cucini C."/>
            <person name="Boschi S."/>
            <person name="Funari R."/>
            <person name="Cardaioli E."/>
            <person name="Iannotti N."/>
            <person name="Marturano G."/>
            <person name="Paoli F."/>
            <person name="Bruttini M."/>
            <person name="Carapelli A."/>
            <person name="Frati F."/>
            <person name="Nardi F."/>
        </authorList>
    </citation>
    <scope>NUCLEOTIDE SEQUENCE [LARGE SCALE GENOMIC DNA]</scope>
    <source>
        <strain evidence="2">DMR45628</strain>
    </source>
</reference>
<accession>A0AAW1KIX5</accession>
<name>A0AAW1KIX5_POPJA</name>
<evidence type="ECO:0008006" key="4">
    <source>
        <dbReference type="Google" id="ProtNLM"/>
    </source>
</evidence>
<feature type="region of interest" description="Disordered" evidence="1">
    <location>
        <begin position="107"/>
        <end position="136"/>
    </location>
</feature>
<gene>
    <name evidence="2" type="ORF">QE152_g22898</name>
</gene>
<dbReference type="AlphaFoldDB" id="A0AAW1KIX5"/>
<evidence type="ECO:0000256" key="1">
    <source>
        <dbReference type="SAM" id="MobiDB-lite"/>
    </source>
</evidence>
<organism evidence="2 3">
    <name type="scientific">Popillia japonica</name>
    <name type="common">Japanese beetle</name>
    <dbReference type="NCBI Taxonomy" id="7064"/>
    <lineage>
        <taxon>Eukaryota</taxon>
        <taxon>Metazoa</taxon>
        <taxon>Ecdysozoa</taxon>
        <taxon>Arthropoda</taxon>
        <taxon>Hexapoda</taxon>
        <taxon>Insecta</taxon>
        <taxon>Pterygota</taxon>
        <taxon>Neoptera</taxon>
        <taxon>Endopterygota</taxon>
        <taxon>Coleoptera</taxon>
        <taxon>Polyphaga</taxon>
        <taxon>Scarabaeiformia</taxon>
        <taxon>Scarabaeidae</taxon>
        <taxon>Rutelinae</taxon>
        <taxon>Popillia</taxon>
    </lineage>
</organism>
<sequence>MLQEASLEPTYWAEAVYLKNRSLTKALSGMLPEEYWTGKKINLQRCQKNTGLRTISRITGLINPDDPRKVEKGRNVFFIEDNKPHNRDTESSNFEEEQSCELVIEFPIENDKTLNESNPTNDDFSPEINSSDDESG</sequence>
<evidence type="ECO:0000313" key="3">
    <source>
        <dbReference type="Proteomes" id="UP001458880"/>
    </source>
</evidence>
<comment type="caution">
    <text evidence="2">The sequence shown here is derived from an EMBL/GenBank/DDBJ whole genome shotgun (WGS) entry which is preliminary data.</text>
</comment>
<protein>
    <recommendedName>
        <fullName evidence="4">Copia protein</fullName>
    </recommendedName>
</protein>
<evidence type="ECO:0000313" key="2">
    <source>
        <dbReference type="EMBL" id="KAK9719023.1"/>
    </source>
</evidence>
<proteinExistence type="predicted"/>
<dbReference type="Proteomes" id="UP001458880">
    <property type="component" value="Unassembled WGS sequence"/>
</dbReference>
<feature type="compositionally biased region" description="Polar residues" evidence="1">
    <location>
        <begin position="115"/>
        <end position="129"/>
    </location>
</feature>